<organism evidence="2 3">
    <name type="scientific">Petrolisthes manimaculis</name>
    <dbReference type="NCBI Taxonomy" id="1843537"/>
    <lineage>
        <taxon>Eukaryota</taxon>
        <taxon>Metazoa</taxon>
        <taxon>Ecdysozoa</taxon>
        <taxon>Arthropoda</taxon>
        <taxon>Crustacea</taxon>
        <taxon>Multicrustacea</taxon>
        <taxon>Malacostraca</taxon>
        <taxon>Eumalacostraca</taxon>
        <taxon>Eucarida</taxon>
        <taxon>Decapoda</taxon>
        <taxon>Pleocyemata</taxon>
        <taxon>Anomura</taxon>
        <taxon>Galatheoidea</taxon>
        <taxon>Porcellanidae</taxon>
        <taxon>Petrolisthes</taxon>
    </lineage>
</organism>
<dbReference type="SUPFAM" id="SSF56436">
    <property type="entry name" value="C-type lectin-like"/>
    <property type="match status" value="1"/>
</dbReference>
<gene>
    <name evidence="2" type="ORF">Pmani_013233</name>
</gene>
<dbReference type="EMBL" id="JAWZYT010001108">
    <property type="protein sequence ID" value="KAK4315542.1"/>
    <property type="molecule type" value="Genomic_DNA"/>
</dbReference>
<dbReference type="InterPro" id="IPR001304">
    <property type="entry name" value="C-type_lectin-like"/>
</dbReference>
<proteinExistence type="predicted"/>
<reference evidence="2" key="1">
    <citation type="submission" date="2023-11" db="EMBL/GenBank/DDBJ databases">
        <title>Genome assemblies of two species of porcelain crab, Petrolisthes cinctipes and Petrolisthes manimaculis (Anomura: Porcellanidae).</title>
        <authorList>
            <person name="Angst P."/>
        </authorList>
    </citation>
    <scope>NUCLEOTIDE SEQUENCE</scope>
    <source>
        <strain evidence="2">PB745_02</strain>
        <tissue evidence="2">Gill</tissue>
    </source>
</reference>
<dbReference type="Gene3D" id="3.10.100.10">
    <property type="entry name" value="Mannose-Binding Protein A, subunit A"/>
    <property type="match status" value="1"/>
</dbReference>
<dbReference type="AlphaFoldDB" id="A0AAE1U9T1"/>
<evidence type="ECO:0000259" key="1">
    <source>
        <dbReference type="PROSITE" id="PS50041"/>
    </source>
</evidence>
<comment type="caution">
    <text evidence="2">The sequence shown here is derived from an EMBL/GenBank/DDBJ whole genome shotgun (WGS) entry which is preliminary data.</text>
</comment>
<dbReference type="Proteomes" id="UP001292094">
    <property type="component" value="Unassembled WGS sequence"/>
</dbReference>
<dbReference type="CDD" id="cd00037">
    <property type="entry name" value="CLECT"/>
    <property type="match status" value="1"/>
</dbReference>
<dbReference type="PROSITE" id="PS50041">
    <property type="entry name" value="C_TYPE_LECTIN_2"/>
    <property type="match status" value="1"/>
</dbReference>
<feature type="domain" description="C-type lectin" evidence="1">
    <location>
        <begin position="71"/>
        <end position="182"/>
    </location>
</feature>
<accession>A0AAE1U9T1</accession>
<dbReference type="InterPro" id="IPR016187">
    <property type="entry name" value="CTDL_fold"/>
</dbReference>
<keyword evidence="3" id="KW-1185">Reference proteome</keyword>
<evidence type="ECO:0000313" key="3">
    <source>
        <dbReference type="Proteomes" id="UP001292094"/>
    </source>
</evidence>
<dbReference type="InterPro" id="IPR016186">
    <property type="entry name" value="C-type_lectin-like/link_sf"/>
</dbReference>
<name>A0AAE1U9T1_9EUCA</name>
<protein>
    <recommendedName>
        <fullName evidence="1">C-type lectin domain-containing protein</fullName>
    </recommendedName>
</protein>
<evidence type="ECO:0000313" key="2">
    <source>
        <dbReference type="EMBL" id="KAK4315542.1"/>
    </source>
</evidence>
<sequence length="274" mass="31391">MADLQLYDREMTEQDMESYMNCSKLSYHPLLTMENELLQVEGSARLINISAEEVCEQPTSMVVMHQNKLKFKDAEMWCSKFGGSLVLPENNVTDTALFLDFLPSVQSCVQSSGHFYWLGAVGNLTTGKWQNYVDGEPLIWDNFYLPMKNVTERSKCLSVYKYFDYPIWVSTSCDMEMCVGCSFDNNPKLALRGLCPGSLFDKSYFIIGYSNGSIEYRGMSHTYLKMSCGTWVIKSRIFINLLAKMVMRTEQDIPLGRHLWTLQGDTCEQKEVSL</sequence>